<proteinExistence type="inferred from homology"/>
<dbReference type="InterPro" id="IPR014784">
    <property type="entry name" value="Cu2_ascorb_mOase-like_C"/>
</dbReference>
<dbReference type="InterPro" id="IPR024548">
    <property type="entry name" value="Cu2_monoox_C"/>
</dbReference>
<evidence type="ECO:0000256" key="2">
    <source>
        <dbReference type="ARBA" id="ARBA00001947"/>
    </source>
</evidence>
<dbReference type="Pfam" id="PF03712">
    <property type="entry name" value="Cu2_monoox_C"/>
    <property type="match status" value="1"/>
</dbReference>
<reference evidence="19 20" key="1">
    <citation type="submission" date="2022-12" db="EMBL/GenBank/DDBJ databases">
        <title>Chromosome-level genome of Tegillarca granosa.</title>
        <authorList>
            <person name="Kim J."/>
        </authorList>
    </citation>
    <scope>NUCLEOTIDE SEQUENCE [LARGE SCALE GENOMIC DNA]</scope>
    <source>
        <strain evidence="19">Teg-2019</strain>
        <tissue evidence="19">Adductor muscle</tissue>
    </source>
</reference>
<keyword evidence="9" id="KW-0325">Glycoprotein</keyword>
<feature type="domain" description="Copper type II ascorbate-dependent monooxygenase C-terminal" evidence="18">
    <location>
        <begin position="171"/>
        <end position="315"/>
    </location>
</feature>
<gene>
    <name evidence="19" type="ORF">KUTeg_017876</name>
</gene>
<dbReference type="Pfam" id="PF01082">
    <property type="entry name" value="Cu2_monooxygen"/>
    <property type="match status" value="1"/>
</dbReference>
<keyword evidence="10" id="KW-0456">Lyase</keyword>
<dbReference type="Gene3D" id="2.60.120.230">
    <property type="match status" value="1"/>
</dbReference>
<dbReference type="CDD" id="cd14958">
    <property type="entry name" value="NHL_PAL_like"/>
    <property type="match status" value="1"/>
</dbReference>
<sequence length="810" mass="90648">MTTTNGKMFCSIKICVVTFTVLLCFLKPTQSQLVRTMELRMKKANVTTNDQYFFSSYEMNSNFDEYIVEYEALANAEIAHHILLYGCDYPGSTQQTWQVGRACHQQEQILFAWAKNAPPLKLPPNVGFHVGKNSKVKYIVVQIHYVKPLPDPRVPDESGIKITLTKQKPIYEAGIFLLAAWGATIPKRTEKYTIDISCRFQGTDSIYAFGYRVHAHSLSTVITGYRMTRNTPPQLIGKGNPQWPQSFYPIDDPKTDVSEVVTINPATDYLIARCTYNSSERDHDTRIGPRAENEMCNFYIMYYTRAETSIPYHTCSGNKYPARVAQLPPDSSIPLPRNPALEEVAHGHHHMGHMGHTDHKPADKTDKTEGTDNTNTGGNVDQTGNTDNTINVPDNSPTVEFKSDFGSQPRLVSDGPSAASMPLGQIGGLATDKAGQVYVFHRGSRIWNGRSFSMNNIFQQQDLAIPEHAILIYDKDGNLIRRFGNDMFYMPHGITVDDSNNIWITDVALHQVMRFPPGEDKPDLILGKRFVPGIAENEFCKPSDVAVMKSGDFFVSDGLSFEFSLIGDGYPPAGALDIPHSLALAEDKQLICVADRENGRIQCFDLDGTFRKQVHHKSKFGTRLFAIDYTPLHGGLLFAVNGPTLPINTVNGLRNPHDVAVDSQNLKVYVGELDPAKIWQFEFKPDTSGTTQAPVPGSSTVTQSTTTDNDISKQEKIVSEADVTIPIIIGCLLVIPIIIIIAIIVGIRIYRRGQYYCCRRYRSQTRKKFNLGEFLSPHHGFDRLSTEESDHEIDPLDDSDQEEYSITRKA</sequence>
<evidence type="ECO:0000256" key="5">
    <source>
        <dbReference type="ARBA" id="ARBA00022723"/>
    </source>
</evidence>
<dbReference type="PANTHER" id="PTHR10680:SF14">
    <property type="entry name" value="PEPTIDYL-GLYCINE ALPHA-AMIDATING MONOOXYGENASE"/>
    <property type="match status" value="1"/>
</dbReference>
<dbReference type="Gene3D" id="2.120.10.30">
    <property type="entry name" value="TolB, C-terminal domain"/>
    <property type="match status" value="1"/>
</dbReference>
<evidence type="ECO:0000256" key="3">
    <source>
        <dbReference type="ARBA" id="ARBA00006026"/>
    </source>
</evidence>
<dbReference type="Proteomes" id="UP001217089">
    <property type="component" value="Unassembled WGS sequence"/>
</dbReference>
<keyword evidence="8" id="KW-1015">Disulfide bond</keyword>
<keyword evidence="20" id="KW-1185">Reference proteome</keyword>
<dbReference type="InterPro" id="IPR036939">
    <property type="entry name" value="Cu2_ascorb_mOase_N_sf"/>
</dbReference>
<feature type="domain" description="Copper type II ascorbate-dependent monooxygenase N-terminal" evidence="17">
    <location>
        <begin position="38"/>
        <end position="148"/>
    </location>
</feature>
<accession>A0ABQ9EG80</accession>
<comment type="catalytic activity">
    <reaction evidence="1">
        <text>a [peptide]-C-terminal (2S)-2-hydroxyglycine = a [peptide]-C-terminal amide + glyoxylate</text>
        <dbReference type="Rhea" id="RHEA:20924"/>
        <dbReference type="Rhea" id="RHEA-COMP:13485"/>
        <dbReference type="Rhea" id="RHEA-COMP:15321"/>
        <dbReference type="ChEBI" id="CHEBI:36655"/>
        <dbReference type="ChEBI" id="CHEBI:137001"/>
        <dbReference type="ChEBI" id="CHEBI:142768"/>
        <dbReference type="EC" id="4.3.2.5"/>
    </reaction>
</comment>
<evidence type="ECO:0000256" key="8">
    <source>
        <dbReference type="ARBA" id="ARBA00023157"/>
    </source>
</evidence>
<dbReference type="InterPro" id="IPR011042">
    <property type="entry name" value="6-blade_b-propeller_TolB-like"/>
</dbReference>
<feature type="region of interest" description="Disordered" evidence="14">
    <location>
        <begin position="783"/>
        <end position="810"/>
    </location>
</feature>
<dbReference type="SUPFAM" id="SSF49742">
    <property type="entry name" value="PHM/PNGase F"/>
    <property type="match status" value="2"/>
</dbReference>
<comment type="similarity">
    <text evidence="4">In the N-terminal section; belongs to the copper type II ascorbate-dependent monooxygenase family.</text>
</comment>
<dbReference type="InterPro" id="IPR000720">
    <property type="entry name" value="PHM/PAL"/>
</dbReference>
<name>A0ABQ9EG80_TEGGR</name>
<dbReference type="InterPro" id="IPR008977">
    <property type="entry name" value="PHM/PNGase_F_dom_sf"/>
</dbReference>
<feature type="repeat" description="NHL" evidence="13">
    <location>
        <begin position="477"/>
        <end position="518"/>
    </location>
</feature>
<evidence type="ECO:0000259" key="17">
    <source>
        <dbReference type="Pfam" id="PF01082"/>
    </source>
</evidence>
<evidence type="ECO:0000256" key="16">
    <source>
        <dbReference type="SAM" id="SignalP"/>
    </source>
</evidence>
<dbReference type="PRINTS" id="PR00790">
    <property type="entry name" value="PAMONOXGNASE"/>
</dbReference>
<keyword evidence="15" id="KW-1133">Transmembrane helix</keyword>
<evidence type="ECO:0000256" key="13">
    <source>
        <dbReference type="PROSITE-ProRule" id="PRU00504"/>
    </source>
</evidence>
<evidence type="ECO:0000256" key="7">
    <source>
        <dbReference type="ARBA" id="ARBA00022737"/>
    </source>
</evidence>
<keyword evidence="11" id="KW-0511">Multifunctional enzyme</keyword>
<dbReference type="SUPFAM" id="SSF101898">
    <property type="entry name" value="NHL repeat"/>
    <property type="match status" value="1"/>
</dbReference>
<evidence type="ECO:0000256" key="12">
    <source>
        <dbReference type="ARBA" id="ARBA00048431"/>
    </source>
</evidence>
<dbReference type="InterPro" id="IPR000323">
    <property type="entry name" value="Cu2_ascorb_mOase_N"/>
</dbReference>
<evidence type="ECO:0000256" key="4">
    <source>
        <dbReference type="ARBA" id="ARBA00010263"/>
    </source>
</evidence>
<evidence type="ECO:0000256" key="1">
    <source>
        <dbReference type="ARBA" id="ARBA00000686"/>
    </source>
</evidence>
<keyword evidence="7" id="KW-0677">Repeat</keyword>
<dbReference type="PROSITE" id="PS51125">
    <property type="entry name" value="NHL"/>
    <property type="match status" value="2"/>
</dbReference>
<evidence type="ECO:0000256" key="9">
    <source>
        <dbReference type="ARBA" id="ARBA00023180"/>
    </source>
</evidence>
<feature type="transmembrane region" description="Helical" evidence="15">
    <location>
        <begin position="723"/>
        <end position="750"/>
    </location>
</feature>
<comment type="catalytic activity">
    <reaction evidence="12">
        <text>a [peptide]-C-terminal glycine + 2 L-ascorbate + O2 = a [peptide]-C-terminal (2S)-2-hydroxyglycine + 2 monodehydro-L-ascorbate radical + H2O</text>
        <dbReference type="Rhea" id="RHEA:21452"/>
        <dbReference type="Rhea" id="RHEA-COMP:13486"/>
        <dbReference type="Rhea" id="RHEA-COMP:15321"/>
        <dbReference type="ChEBI" id="CHEBI:15377"/>
        <dbReference type="ChEBI" id="CHEBI:15379"/>
        <dbReference type="ChEBI" id="CHEBI:38290"/>
        <dbReference type="ChEBI" id="CHEBI:59513"/>
        <dbReference type="ChEBI" id="CHEBI:137000"/>
        <dbReference type="ChEBI" id="CHEBI:142768"/>
        <dbReference type="EC" id="1.14.17.3"/>
    </reaction>
</comment>
<feature type="compositionally biased region" description="Polar residues" evidence="14">
    <location>
        <begin position="687"/>
        <end position="709"/>
    </location>
</feature>
<dbReference type="Pfam" id="PF01436">
    <property type="entry name" value="NHL"/>
    <property type="match status" value="2"/>
</dbReference>
<evidence type="ECO:0000256" key="11">
    <source>
        <dbReference type="ARBA" id="ARBA00023268"/>
    </source>
</evidence>
<evidence type="ECO:0000256" key="10">
    <source>
        <dbReference type="ARBA" id="ARBA00023239"/>
    </source>
</evidence>
<evidence type="ECO:0000313" key="19">
    <source>
        <dbReference type="EMBL" id="KAJ8304293.1"/>
    </source>
</evidence>
<comment type="similarity">
    <text evidence="3">In the C-terminal section; belongs to the peptidyl-alpha-hydroxyglycine alpha-amidating lyase family.</text>
</comment>
<evidence type="ECO:0008006" key="21">
    <source>
        <dbReference type="Google" id="ProtNLM"/>
    </source>
</evidence>
<feature type="signal peptide" evidence="16">
    <location>
        <begin position="1"/>
        <end position="31"/>
    </location>
</feature>
<feature type="region of interest" description="Disordered" evidence="14">
    <location>
        <begin position="686"/>
        <end position="710"/>
    </location>
</feature>
<organism evidence="19 20">
    <name type="scientific">Tegillarca granosa</name>
    <name type="common">Malaysian cockle</name>
    <name type="synonym">Anadara granosa</name>
    <dbReference type="NCBI Taxonomy" id="220873"/>
    <lineage>
        <taxon>Eukaryota</taxon>
        <taxon>Metazoa</taxon>
        <taxon>Spiralia</taxon>
        <taxon>Lophotrochozoa</taxon>
        <taxon>Mollusca</taxon>
        <taxon>Bivalvia</taxon>
        <taxon>Autobranchia</taxon>
        <taxon>Pteriomorphia</taxon>
        <taxon>Arcoida</taxon>
        <taxon>Arcoidea</taxon>
        <taxon>Arcidae</taxon>
        <taxon>Tegillarca</taxon>
    </lineage>
</organism>
<feature type="region of interest" description="Disordered" evidence="14">
    <location>
        <begin position="348"/>
        <end position="415"/>
    </location>
</feature>
<evidence type="ECO:0000256" key="14">
    <source>
        <dbReference type="SAM" id="MobiDB-lite"/>
    </source>
</evidence>
<keyword evidence="6 16" id="KW-0732">Signal</keyword>
<keyword evidence="15" id="KW-0472">Membrane</keyword>
<evidence type="ECO:0000256" key="15">
    <source>
        <dbReference type="SAM" id="Phobius"/>
    </source>
</evidence>
<feature type="chain" id="PRO_5047009737" description="Peptidylglycine monooxygenase" evidence="16">
    <location>
        <begin position="32"/>
        <end position="810"/>
    </location>
</feature>
<dbReference type="EMBL" id="JARBDR010000903">
    <property type="protein sequence ID" value="KAJ8304293.1"/>
    <property type="molecule type" value="Genomic_DNA"/>
</dbReference>
<keyword evidence="5" id="KW-0479">Metal-binding</keyword>
<evidence type="ECO:0000256" key="6">
    <source>
        <dbReference type="ARBA" id="ARBA00022729"/>
    </source>
</evidence>
<evidence type="ECO:0000313" key="20">
    <source>
        <dbReference type="Proteomes" id="UP001217089"/>
    </source>
</evidence>
<feature type="compositionally biased region" description="Basic and acidic residues" evidence="14">
    <location>
        <begin position="783"/>
        <end position="794"/>
    </location>
</feature>
<keyword evidence="15" id="KW-0812">Transmembrane</keyword>
<protein>
    <recommendedName>
        <fullName evidence="21">Peptidylglycine monooxygenase</fullName>
    </recommendedName>
</protein>
<evidence type="ECO:0000259" key="18">
    <source>
        <dbReference type="Pfam" id="PF03712"/>
    </source>
</evidence>
<comment type="caution">
    <text evidence="19">The sequence shown here is derived from an EMBL/GenBank/DDBJ whole genome shotgun (WGS) entry which is preliminary data.</text>
</comment>
<dbReference type="Gene3D" id="2.60.120.310">
    <property type="entry name" value="Copper type II, ascorbate-dependent monooxygenase, N-terminal domain"/>
    <property type="match status" value="1"/>
</dbReference>
<feature type="compositionally biased region" description="Basic and acidic residues" evidence="14">
    <location>
        <begin position="355"/>
        <end position="370"/>
    </location>
</feature>
<dbReference type="InterPro" id="IPR001258">
    <property type="entry name" value="NHL_repeat"/>
</dbReference>
<comment type="cofactor">
    <cofactor evidence="2">
        <name>Zn(2+)</name>
        <dbReference type="ChEBI" id="CHEBI:29105"/>
    </cofactor>
</comment>
<feature type="repeat" description="NHL" evidence="13">
    <location>
        <begin position="569"/>
        <end position="607"/>
    </location>
</feature>
<feature type="compositionally biased region" description="Low complexity" evidence="14">
    <location>
        <begin position="371"/>
        <end position="389"/>
    </location>
</feature>
<dbReference type="PANTHER" id="PTHR10680">
    <property type="entry name" value="PEPTIDYL-GLYCINE ALPHA-AMIDATING MONOOXYGENASE"/>
    <property type="match status" value="1"/>
</dbReference>